<dbReference type="AlphaFoldDB" id="A0A9P7SVE7"/>
<evidence type="ECO:0000256" key="2">
    <source>
        <dbReference type="ARBA" id="ARBA00023163"/>
    </source>
</evidence>
<dbReference type="InterPro" id="IPR015943">
    <property type="entry name" value="WD40/YVTN_repeat-like_dom_sf"/>
</dbReference>
<name>A0A9P7SVE7_9HYPO</name>
<evidence type="ECO:0000256" key="1">
    <source>
        <dbReference type="ARBA" id="ARBA00023015"/>
    </source>
</evidence>
<accession>A0A9P7SVE7</accession>
<keyword evidence="6" id="KW-1185">Reference proteome</keyword>
<dbReference type="Proteomes" id="UP000748025">
    <property type="component" value="Unassembled WGS sequence"/>
</dbReference>
<feature type="compositionally biased region" description="Low complexity" evidence="3">
    <location>
        <begin position="134"/>
        <end position="147"/>
    </location>
</feature>
<gene>
    <name evidence="5" type="ORF">E4U43_005535</name>
</gene>
<feature type="domain" description="Transcriptional repressor Tup1 N-terminal" evidence="4">
    <location>
        <begin position="11"/>
        <end position="78"/>
    </location>
</feature>
<evidence type="ECO:0000313" key="6">
    <source>
        <dbReference type="Proteomes" id="UP000748025"/>
    </source>
</evidence>
<feature type="compositionally biased region" description="Pro residues" evidence="3">
    <location>
        <begin position="148"/>
        <end position="158"/>
    </location>
</feature>
<dbReference type="PANTHER" id="PTHR19879:SF9">
    <property type="entry name" value="TRANSCRIPTION INITIATION FACTOR TFIID SUBUNIT 5"/>
    <property type="match status" value="1"/>
</dbReference>
<dbReference type="InterPro" id="IPR001680">
    <property type="entry name" value="WD40_rpt"/>
</dbReference>
<feature type="compositionally biased region" description="Polar residues" evidence="3">
    <location>
        <begin position="177"/>
        <end position="187"/>
    </location>
</feature>
<dbReference type="InterPro" id="IPR036322">
    <property type="entry name" value="WD40_repeat_dom_sf"/>
</dbReference>
<feature type="compositionally biased region" description="Low complexity" evidence="3">
    <location>
        <begin position="159"/>
        <end position="173"/>
    </location>
</feature>
<evidence type="ECO:0000256" key="3">
    <source>
        <dbReference type="SAM" id="MobiDB-lite"/>
    </source>
</evidence>
<dbReference type="SUPFAM" id="SSF50978">
    <property type="entry name" value="WD40 repeat-like"/>
    <property type="match status" value="1"/>
</dbReference>
<reference evidence="5" key="1">
    <citation type="journal article" date="2020" name="bioRxiv">
        <title>Whole genome comparisons of ergot fungi reveals the divergence and evolution of species within the genus Claviceps are the result of varying mechanisms driving genome evolution and host range expansion.</title>
        <authorList>
            <person name="Wyka S.A."/>
            <person name="Mondo S.J."/>
            <person name="Liu M."/>
            <person name="Dettman J."/>
            <person name="Nalam V."/>
            <person name="Broders K.D."/>
        </authorList>
    </citation>
    <scope>NUCLEOTIDE SEQUENCE</scope>
    <source>
        <strain evidence="5">CCC 602</strain>
    </source>
</reference>
<dbReference type="InterPro" id="IPR013890">
    <property type="entry name" value="Tscrpt_rep_Tup1_N"/>
</dbReference>
<proteinExistence type="predicted"/>
<feature type="region of interest" description="Disordered" evidence="3">
    <location>
        <begin position="78"/>
        <end position="236"/>
    </location>
</feature>
<keyword evidence="2" id="KW-0804">Transcription</keyword>
<comment type="caution">
    <text evidence="5">The sequence shown here is derived from an EMBL/GenBank/DDBJ whole genome shotgun (WGS) entry which is preliminary data.</text>
</comment>
<protein>
    <recommendedName>
        <fullName evidence="4">Transcriptional repressor Tup1 N-terminal domain-containing protein</fullName>
    </recommendedName>
</protein>
<dbReference type="Gene3D" id="1.20.5.340">
    <property type="match status" value="1"/>
</dbReference>
<dbReference type="EMBL" id="SRPW01003662">
    <property type="protein sequence ID" value="KAG5986372.1"/>
    <property type="molecule type" value="Genomic_DNA"/>
</dbReference>
<evidence type="ECO:0000313" key="5">
    <source>
        <dbReference type="EMBL" id="KAG5986372.1"/>
    </source>
</evidence>
<dbReference type="Gene3D" id="2.130.10.10">
    <property type="entry name" value="YVTN repeat-like/Quinoprotein amine dehydrogenase"/>
    <property type="match status" value="1"/>
</dbReference>
<sequence length="371" mass="39968">MAAVPPSNSARLNELLDQIRAEFDTQLRQTEGFEHQINAQVSEMQLVREKVYAMEQTHMTLKQKYEEEISMLRHQLENSRKGGPQPGMPGPPQHPGPSQQPPSIAPGNGLFNTIIAGGNQAGLAPPQQHPPPQEQQMGPQHQMAQGPPGLPVPPPPHPNAQQPPYQGGYPQGPVSNGMGQPPQSTASPGPGRRGVGRPPNVVGPATPQINTPVPYPGNAQSPQVSHPTPDHGRMGGPRAPPVGNALGELEVDTVAPHNKKTGSDWYAIFNPIVQRVLDVDLVHSLTHESVVCCVRFSHDGKYVATGCNRSAQIFDVQTGEKVCVLEDHNAQDMTADLYIRSVCFSPDGRYLATGAEDKLIRVSCILDATRT</sequence>
<dbReference type="PANTHER" id="PTHR19879">
    <property type="entry name" value="TRANSCRIPTION INITIATION FACTOR TFIID"/>
    <property type="match status" value="1"/>
</dbReference>
<organism evidence="5 6">
    <name type="scientific">Claviceps pusilla</name>
    <dbReference type="NCBI Taxonomy" id="123648"/>
    <lineage>
        <taxon>Eukaryota</taxon>
        <taxon>Fungi</taxon>
        <taxon>Dikarya</taxon>
        <taxon>Ascomycota</taxon>
        <taxon>Pezizomycotina</taxon>
        <taxon>Sordariomycetes</taxon>
        <taxon>Hypocreomycetidae</taxon>
        <taxon>Hypocreales</taxon>
        <taxon>Clavicipitaceae</taxon>
        <taxon>Claviceps</taxon>
    </lineage>
</organism>
<feature type="compositionally biased region" description="Pro residues" evidence="3">
    <location>
        <begin position="86"/>
        <end position="104"/>
    </location>
</feature>
<dbReference type="OrthoDB" id="17410at2759"/>
<keyword evidence="1" id="KW-0805">Transcription regulation</keyword>
<dbReference type="SMART" id="SM00320">
    <property type="entry name" value="WD40"/>
    <property type="match status" value="2"/>
</dbReference>
<dbReference type="Pfam" id="PF00400">
    <property type="entry name" value="WD40"/>
    <property type="match status" value="2"/>
</dbReference>
<evidence type="ECO:0000259" key="4">
    <source>
        <dbReference type="Pfam" id="PF08581"/>
    </source>
</evidence>
<dbReference type="Pfam" id="PF08581">
    <property type="entry name" value="Tup_N"/>
    <property type="match status" value="1"/>
</dbReference>